<name>A0A0C2YC91_HEBCY</name>
<protein>
    <submittedName>
        <fullName evidence="2">Uncharacterized protein</fullName>
    </submittedName>
</protein>
<feature type="compositionally biased region" description="Polar residues" evidence="1">
    <location>
        <begin position="8"/>
        <end position="20"/>
    </location>
</feature>
<reference evidence="2 3" key="1">
    <citation type="submission" date="2014-04" db="EMBL/GenBank/DDBJ databases">
        <authorList>
            <consortium name="DOE Joint Genome Institute"/>
            <person name="Kuo A."/>
            <person name="Gay G."/>
            <person name="Dore J."/>
            <person name="Kohler A."/>
            <person name="Nagy L.G."/>
            <person name="Floudas D."/>
            <person name="Copeland A."/>
            <person name="Barry K.W."/>
            <person name="Cichocki N."/>
            <person name="Veneault-Fourrey C."/>
            <person name="LaButti K."/>
            <person name="Lindquist E.A."/>
            <person name="Lipzen A."/>
            <person name="Lundell T."/>
            <person name="Morin E."/>
            <person name="Murat C."/>
            <person name="Sun H."/>
            <person name="Tunlid A."/>
            <person name="Henrissat B."/>
            <person name="Grigoriev I.V."/>
            <person name="Hibbett D.S."/>
            <person name="Martin F."/>
            <person name="Nordberg H.P."/>
            <person name="Cantor M.N."/>
            <person name="Hua S.X."/>
        </authorList>
    </citation>
    <scope>NUCLEOTIDE SEQUENCE [LARGE SCALE GENOMIC DNA]</scope>
    <source>
        <strain evidence="3">h7</strain>
    </source>
</reference>
<gene>
    <name evidence="2" type="ORF">M413DRAFT_439143</name>
</gene>
<feature type="compositionally biased region" description="Basic and acidic residues" evidence="1">
    <location>
        <begin position="22"/>
        <end position="31"/>
    </location>
</feature>
<evidence type="ECO:0000313" key="3">
    <source>
        <dbReference type="Proteomes" id="UP000053424"/>
    </source>
</evidence>
<evidence type="ECO:0000313" key="2">
    <source>
        <dbReference type="EMBL" id="KIM47483.1"/>
    </source>
</evidence>
<dbReference type="HOGENOM" id="CLU_2849922_0_0_1"/>
<dbReference type="AlphaFoldDB" id="A0A0C2YC91"/>
<organism evidence="2 3">
    <name type="scientific">Hebeloma cylindrosporum</name>
    <dbReference type="NCBI Taxonomy" id="76867"/>
    <lineage>
        <taxon>Eukaryota</taxon>
        <taxon>Fungi</taxon>
        <taxon>Dikarya</taxon>
        <taxon>Basidiomycota</taxon>
        <taxon>Agaricomycotina</taxon>
        <taxon>Agaricomycetes</taxon>
        <taxon>Agaricomycetidae</taxon>
        <taxon>Agaricales</taxon>
        <taxon>Agaricineae</taxon>
        <taxon>Hymenogastraceae</taxon>
        <taxon>Hebeloma</taxon>
    </lineage>
</organism>
<dbReference type="EMBL" id="KN831769">
    <property type="protein sequence ID" value="KIM47483.1"/>
    <property type="molecule type" value="Genomic_DNA"/>
</dbReference>
<proteinExistence type="predicted"/>
<reference evidence="3" key="2">
    <citation type="submission" date="2015-01" db="EMBL/GenBank/DDBJ databases">
        <title>Evolutionary Origins and Diversification of the Mycorrhizal Mutualists.</title>
        <authorList>
            <consortium name="DOE Joint Genome Institute"/>
            <consortium name="Mycorrhizal Genomics Consortium"/>
            <person name="Kohler A."/>
            <person name="Kuo A."/>
            <person name="Nagy L.G."/>
            <person name="Floudas D."/>
            <person name="Copeland A."/>
            <person name="Barry K.W."/>
            <person name="Cichocki N."/>
            <person name="Veneault-Fourrey C."/>
            <person name="LaButti K."/>
            <person name="Lindquist E.A."/>
            <person name="Lipzen A."/>
            <person name="Lundell T."/>
            <person name="Morin E."/>
            <person name="Murat C."/>
            <person name="Riley R."/>
            <person name="Ohm R."/>
            <person name="Sun H."/>
            <person name="Tunlid A."/>
            <person name="Henrissat B."/>
            <person name="Grigoriev I.V."/>
            <person name="Hibbett D.S."/>
            <person name="Martin F."/>
        </authorList>
    </citation>
    <scope>NUCLEOTIDE SEQUENCE [LARGE SCALE GENOMIC DNA]</scope>
    <source>
        <strain evidence="3">h7</strain>
    </source>
</reference>
<dbReference type="Proteomes" id="UP000053424">
    <property type="component" value="Unassembled WGS sequence"/>
</dbReference>
<evidence type="ECO:0000256" key="1">
    <source>
        <dbReference type="SAM" id="MobiDB-lite"/>
    </source>
</evidence>
<sequence length="65" mass="7510">MYLIDYNLNSDRGPTSSFPKNHSPDGKEQHLGNEIKDLSKVVMRENNKRVLVSGLMWGWRGYQSD</sequence>
<keyword evidence="3" id="KW-1185">Reference proteome</keyword>
<accession>A0A0C2YC91</accession>
<feature type="region of interest" description="Disordered" evidence="1">
    <location>
        <begin position="8"/>
        <end position="31"/>
    </location>
</feature>